<feature type="transmembrane region" description="Helical" evidence="7">
    <location>
        <begin position="134"/>
        <end position="159"/>
    </location>
</feature>
<evidence type="ECO:0000256" key="2">
    <source>
        <dbReference type="ARBA" id="ARBA00010581"/>
    </source>
</evidence>
<proteinExistence type="inferred from homology"/>
<dbReference type="RefSeq" id="WP_316411125.1">
    <property type="nucleotide sequence ID" value="NZ_AP027081.1"/>
</dbReference>
<feature type="transmembrane region" description="Helical" evidence="7">
    <location>
        <begin position="12"/>
        <end position="35"/>
    </location>
</feature>
<evidence type="ECO:0000259" key="8">
    <source>
        <dbReference type="PROSITE" id="PS50253"/>
    </source>
</evidence>
<dbReference type="Pfam" id="PF00510">
    <property type="entry name" value="COX3"/>
    <property type="match status" value="1"/>
</dbReference>
<dbReference type="AlphaFoldDB" id="A0AA48HCM4"/>
<keyword evidence="3 6" id="KW-0812">Transmembrane</keyword>
<keyword evidence="5 7" id="KW-0472">Membrane</keyword>
<dbReference type="PANTHER" id="PTHR11403:SF6">
    <property type="entry name" value="NITRIC OXIDE REDUCTASE SUBUNIT E"/>
    <property type="match status" value="1"/>
</dbReference>
<dbReference type="Proteomes" id="UP001228113">
    <property type="component" value="Chromosome"/>
</dbReference>
<dbReference type="InterPro" id="IPR024791">
    <property type="entry name" value="Cyt_c/ubiquinol_Oxase_su3"/>
</dbReference>
<evidence type="ECO:0000256" key="1">
    <source>
        <dbReference type="ARBA" id="ARBA00004141"/>
    </source>
</evidence>
<name>A0AA48HCM4_9BACT</name>
<dbReference type="GO" id="GO:0019646">
    <property type="term" value="P:aerobic electron transport chain"/>
    <property type="evidence" value="ECO:0007669"/>
    <property type="project" value="InterPro"/>
</dbReference>
<organism evidence="9 10">
    <name type="scientific">Mesoterricola sediminis</name>
    <dbReference type="NCBI Taxonomy" id="2927980"/>
    <lineage>
        <taxon>Bacteria</taxon>
        <taxon>Pseudomonadati</taxon>
        <taxon>Acidobacteriota</taxon>
        <taxon>Holophagae</taxon>
        <taxon>Holophagales</taxon>
        <taxon>Holophagaceae</taxon>
        <taxon>Mesoterricola</taxon>
    </lineage>
</organism>
<dbReference type="PANTHER" id="PTHR11403">
    <property type="entry name" value="CYTOCHROME C OXIDASE SUBUNIT III"/>
    <property type="match status" value="1"/>
</dbReference>
<dbReference type="PROSITE" id="PS50253">
    <property type="entry name" value="COX3"/>
    <property type="match status" value="1"/>
</dbReference>
<feature type="transmembrane region" description="Helical" evidence="7">
    <location>
        <begin position="87"/>
        <end position="104"/>
    </location>
</feature>
<dbReference type="EMBL" id="AP027081">
    <property type="protein sequence ID" value="BDU75828.1"/>
    <property type="molecule type" value="Genomic_DNA"/>
</dbReference>
<evidence type="ECO:0000256" key="5">
    <source>
        <dbReference type="ARBA" id="ARBA00023136"/>
    </source>
</evidence>
<evidence type="ECO:0000256" key="6">
    <source>
        <dbReference type="RuleBase" id="RU003376"/>
    </source>
</evidence>
<evidence type="ECO:0000256" key="3">
    <source>
        <dbReference type="ARBA" id="ARBA00022692"/>
    </source>
</evidence>
<protein>
    <submittedName>
        <fullName evidence="9">Cytochrome oxidase subunit III</fullName>
    </submittedName>
</protein>
<dbReference type="InterPro" id="IPR000298">
    <property type="entry name" value="Cyt_c_oxidase-like_su3"/>
</dbReference>
<gene>
    <name evidence="9" type="primary">coxC</name>
    <name evidence="9" type="ORF">METESE_07860</name>
</gene>
<keyword evidence="4 7" id="KW-1133">Transmembrane helix</keyword>
<feature type="transmembrane region" description="Helical" evidence="7">
    <location>
        <begin position="171"/>
        <end position="191"/>
    </location>
</feature>
<feature type="transmembrane region" description="Helical" evidence="7">
    <location>
        <begin position="55"/>
        <end position="75"/>
    </location>
</feature>
<dbReference type="GO" id="GO:0005886">
    <property type="term" value="C:plasma membrane"/>
    <property type="evidence" value="ECO:0007669"/>
    <property type="project" value="UniProtKB-SubCell"/>
</dbReference>
<comment type="subcellular location">
    <subcellularLocation>
        <location evidence="6">Cell membrane</location>
        <topology evidence="6">Multi-pass membrane protein</topology>
    </subcellularLocation>
    <subcellularLocation>
        <location evidence="1">Membrane</location>
        <topology evidence="1">Multi-pass membrane protein</topology>
    </subcellularLocation>
</comment>
<evidence type="ECO:0000313" key="10">
    <source>
        <dbReference type="Proteomes" id="UP001228113"/>
    </source>
</evidence>
<accession>A0AA48HCM4</accession>
<dbReference type="SUPFAM" id="SSF81452">
    <property type="entry name" value="Cytochrome c oxidase subunit III-like"/>
    <property type="match status" value="1"/>
</dbReference>
<dbReference type="Gene3D" id="1.20.120.80">
    <property type="entry name" value="Cytochrome c oxidase, subunit III, four-helix bundle"/>
    <property type="match status" value="1"/>
</dbReference>
<evidence type="ECO:0000313" key="9">
    <source>
        <dbReference type="EMBL" id="BDU75828.1"/>
    </source>
</evidence>
<dbReference type="KEGG" id="msea:METESE_07860"/>
<dbReference type="InterPro" id="IPR035973">
    <property type="entry name" value="Cyt_c_oxidase_su3-like_sf"/>
</dbReference>
<reference evidence="9" key="1">
    <citation type="journal article" date="2023" name="Int. J. Syst. Evol. Microbiol.">
        <title>Mesoterricola silvestris gen. nov., sp. nov., Mesoterricola sediminis sp. nov., Geothrix oryzae sp. nov., Geothrix edaphica sp. nov., Geothrix rubra sp. nov., and Geothrix limicola sp. nov., six novel members of Acidobacteriota isolated from soils.</title>
        <authorList>
            <person name="Itoh H."/>
            <person name="Sugisawa Y."/>
            <person name="Mise K."/>
            <person name="Xu Z."/>
            <person name="Kuniyasu M."/>
            <person name="Ushijima N."/>
            <person name="Kawano K."/>
            <person name="Kobayashi E."/>
            <person name="Shiratori Y."/>
            <person name="Masuda Y."/>
            <person name="Senoo K."/>
        </authorList>
    </citation>
    <scope>NUCLEOTIDE SEQUENCE</scope>
    <source>
        <strain evidence="9">W786</strain>
    </source>
</reference>
<evidence type="ECO:0000256" key="4">
    <source>
        <dbReference type="ARBA" id="ARBA00022989"/>
    </source>
</evidence>
<evidence type="ECO:0000256" key="7">
    <source>
        <dbReference type="SAM" id="Phobius"/>
    </source>
</evidence>
<comment type="similarity">
    <text evidence="2 6">Belongs to the cytochrome c oxidase subunit 3 family.</text>
</comment>
<keyword evidence="10" id="KW-1185">Reference proteome</keyword>
<sequence length="192" mass="21066">MSGHGDADSARLGMWLFLVTELVLFGGLLMGYAYLRHLHPQAFHRAGGAMDARLGVANTFVLITSSLSMALALEARRRDLVRLSRSFQALTLVLGLAFLAVKAVEWSVKFGHGLRPGHPHLAALPPGEQVFFGLYYTLTGLHGLHVVAGLLVLGTILALRRDRPIVLECGGLYWHLVDIVWIFLLPLFYLAA</sequence>
<dbReference type="InterPro" id="IPR013833">
    <property type="entry name" value="Cyt_c_oxidase_su3_a-hlx"/>
</dbReference>
<feature type="domain" description="Heme-copper oxidase subunit III family profile" evidence="8">
    <location>
        <begin position="1"/>
        <end position="192"/>
    </location>
</feature>
<dbReference type="GO" id="GO:0004129">
    <property type="term" value="F:cytochrome-c oxidase activity"/>
    <property type="evidence" value="ECO:0007669"/>
    <property type="project" value="InterPro"/>
</dbReference>